<organism evidence="3">
    <name type="scientific">hydrothermal vent metagenome</name>
    <dbReference type="NCBI Taxonomy" id="652676"/>
    <lineage>
        <taxon>unclassified sequences</taxon>
        <taxon>metagenomes</taxon>
        <taxon>ecological metagenomes</taxon>
    </lineage>
</organism>
<gene>
    <name evidence="3" type="ORF">MNB_SV-9-46</name>
</gene>
<evidence type="ECO:0000313" key="3">
    <source>
        <dbReference type="EMBL" id="SFV55181.1"/>
    </source>
</evidence>
<accession>A0A1W1BNX3</accession>
<evidence type="ECO:0000259" key="2">
    <source>
        <dbReference type="SMART" id="SM00198"/>
    </source>
</evidence>
<dbReference type="SMART" id="SM00198">
    <property type="entry name" value="SCP"/>
    <property type="match status" value="1"/>
</dbReference>
<keyword evidence="3" id="KW-0326">Glycosidase</keyword>
<reference evidence="3" key="1">
    <citation type="submission" date="2016-10" db="EMBL/GenBank/DDBJ databases">
        <authorList>
            <person name="de Groot N.N."/>
        </authorList>
    </citation>
    <scope>NUCLEOTIDE SEQUENCE</scope>
</reference>
<dbReference type="InterPro" id="IPR025282">
    <property type="entry name" value="DUF4214"/>
</dbReference>
<keyword evidence="3" id="KW-0378">Hydrolase</keyword>
<proteinExistence type="predicted"/>
<dbReference type="PRINTS" id="PR00837">
    <property type="entry name" value="V5TPXLIKE"/>
</dbReference>
<dbReference type="EC" id="3.2.1.14" evidence="3"/>
<dbReference type="InterPro" id="IPR014044">
    <property type="entry name" value="CAP_dom"/>
</dbReference>
<dbReference type="GO" id="GO:0008843">
    <property type="term" value="F:endochitinase activity"/>
    <property type="evidence" value="ECO:0007669"/>
    <property type="project" value="UniProtKB-EC"/>
</dbReference>
<dbReference type="Gene3D" id="3.40.33.10">
    <property type="entry name" value="CAP"/>
    <property type="match status" value="1"/>
</dbReference>
<dbReference type="PROSITE" id="PS01010">
    <property type="entry name" value="CRISP_2"/>
    <property type="match status" value="1"/>
</dbReference>
<name>A0A1W1BNX3_9ZZZZ</name>
<dbReference type="GO" id="GO:0005576">
    <property type="term" value="C:extracellular region"/>
    <property type="evidence" value="ECO:0007669"/>
    <property type="project" value="InterPro"/>
</dbReference>
<evidence type="ECO:0000256" key="1">
    <source>
        <dbReference type="SAM" id="MobiDB-lite"/>
    </source>
</evidence>
<dbReference type="CDD" id="cd05382">
    <property type="entry name" value="CAP_GAPR1-like"/>
    <property type="match status" value="1"/>
</dbReference>
<dbReference type="PANTHER" id="PTHR10334">
    <property type="entry name" value="CYSTEINE-RICH SECRETORY PROTEIN-RELATED"/>
    <property type="match status" value="1"/>
</dbReference>
<dbReference type="PROSITE" id="PS01009">
    <property type="entry name" value="CRISP_1"/>
    <property type="match status" value="1"/>
</dbReference>
<dbReference type="InterPro" id="IPR001283">
    <property type="entry name" value="CRISP-related"/>
</dbReference>
<dbReference type="InterPro" id="IPR034113">
    <property type="entry name" value="SCP_GAPR1-like"/>
</dbReference>
<protein>
    <submittedName>
        <fullName evidence="3">Chitinase</fullName>
        <ecNumber evidence="3">3.2.1.14</ecNumber>
    </submittedName>
</protein>
<sequence>MKIKVLFLLLLITLGLNATVSTRDNVTKLYVATFDRAPDSAGLDYWVNTKKPLEDIASSFFDQEETKLLYGEVTDLDNFIVAIYNNLFKREPKIDGQEYWKKELASGKIASSVFILAVINGAKDNDKVILENKAEVGLAFANKGLSDTTEAKDIMRNIDGTEESKVEALNKFGLGETTKEEVKSKEDNTTKEETKPKETLSADITDVVNRHNEIRAEVFTDAPISWSDEIAKSAQAYADILGAEGVMKHDANNKIYGENLAISTSTLSYTQATNMWYDEKKDYTYGDGFKSETGHYTQIIWKKSTSIGCGSSILKQGKWKGGTIVVCRYSPRGNYNGENPY</sequence>
<dbReference type="EMBL" id="FPHG01000027">
    <property type="protein sequence ID" value="SFV55181.1"/>
    <property type="molecule type" value="Genomic_DNA"/>
</dbReference>
<dbReference type="Pfam" id="PF13946">
    <property type="entry name" value="DUF4214"/>
    <property type="match status" value="1"/>
</dbReference>
<dbReference type="AlphaFoldDB" id="A0A1W1BNX3"/>
<dbReference type="SUPFAM" id="SSF55797">
    <property type="entry name" value="PR-1-like"/>
    <property type="match status" value="1"/>
</dbReference>
<dbReference type="InterPro" id="IPR018244">
    <property type="entry name" value="Allrgn_V5/Tpx1_CS"/>
</dbReference>
<feature type="domain" description="SCP" evidence="2">
    <location>
        <begin position="202"/>
        <end position="337"/>
    </location>
</feature>
<dbReference type="InterPro" id="IPR035940">
    <property type="entry name" value="CAP_sf"/>
</dbReference>
<feature type="region of interest" description="Disordered" evidence="1">
    <location>
        <begin position="177"/>
        <end position="199"/>
    </location>
</feature>
<dbReference type="Pfam" id="PF00188">
    <property type="entry name" value="CAP"/>
    <property type="match status" value="1"/>
</dbReference>